<dbReference type="Gene3D" id="3.60.21.10">
    <property type="match status" value="1"/>
</dbReference>
<dbReference type="InterPro" id="IPR024654">
    <property type="entry name" value="Calcineurin-like_PHP_lpxH"/>
</dbReference>
<feature type="domain" description="Calcineurin-like phosphoesterase" evidence="2">
    <location>
        <begin position="61"/>
        <end position="271"/>
    </location>
</feature>
<sequence length="309" mass="33933">MKCPEQSCGALLTFVTCFTVRSVPGLGCAAPAGVGKTGHATPTARLPGAPLRLRRYDGDVRLLLLSDIHANNVALQAVLLDAEKRKYDQVLHLGDAVGYGPHPREVLETLREYDAVCIMGNHDQMMLELDSGERAYKESVVSAALKYQLGRLTERDLKWMRTWRDGIDDPDVGARYRHGTPTSLDDYMDSVTAAREAFQQWQGRICFVGHTHQPAVYATLNAPVGEWIKEQKLSDGGTYMIPPAARVILNPGSVGQPRDGNPAASYSIFDTGRHSFEIFRVPYDIGRTQDAIMEAGLPQVLAARLAIGK</sequence>
<gene>
    <name evidence="3" type="ORF">D3875_14505</name>
</gene>
<name>A0A418V913_9DEIO</name>
<dbReference type="Pfam" id="PF12850">
    <property type="entry name" value="Metallophos_2"/>
    <property type="match status" value="1"/>
</dbReference>
<dbReference type="PANTHER" id="PTHR42850">
    <property type="entry name" value="METALLOPHOSPHOESTERASE"/>
    <property type="match status" value="1"/>
</dbReference>
<dbReference type="CDD" id="cd00838">
    <property type="entry name" value="MPP_superfamily"/>
    <property type="match status" value="1"/>
</dbReference>
<dbReference type="OrthoDB" id="9800565at2"/>
<dbReference type="GO" id="GO:0016791">
    <property type="term" value="F:phosphatase activity"/>
    <property type="evidence" value="ECO:0007669"/>
    <property type="project" value="TreeGrafter"/>
</dbReference>
<dbReference type="InterPro" id="IPR029052">
    <property type="entry name" value="Metallo-depent_PP-like"/>
</dbReference>
<dbReference type="PANTHER" id="PTHR42850:SF2">
    <property type="entry name" value="BLL5683 PROTEIN"/>
    <property type="match status" value="1"/>
</dbReference>
<organism evidence="3 4">
    <name type="scientific">Deinococcus cavernae</name>
    <dbReference type="NCBI Taxonomy" id="2320857"/>
    <lineage>
        <taxon>Bacteria</taxon>
        <taxon>Thermotogati</taxon>
        <taxon>Deinococcota</taxon>
        <taxon>Deinococci</taxon>
        <taxon>Deinococcales</taxon>
        <taxon>Deinococcaceae</taxon>
        <taxon>Deinococcus</taxon>
    </lineage>
</organism>
<accession>A0A418V913</accession>
<evidence type="ECO:0000259" key="2">
    <source>
        <dbReference type="Pfam" id="PF12850"/>
    </source>
</evidence>
<keyword evidence="4" id="KW-1185">Reference proteome</keyword>
<evidence type="ECO:0000256" key="1">
    <source>
        <dbReference type="ARBA" id="ARBA00008950"/>
    </source>
</evidence>
<comment type="caution">
    <text evidence="3">The sequence shown here is derived from an EMBL/GenBank/DDBJ whole genome shotgun (WGS) entry which is preliminary data.</text>
</comment>
<dbReference type="InterPro" id="IPR050126">
    <property type="entry name" value="Ap4A_hydrolase"/>
</dbReference>
<dbReference type="GO" id="GO:0005737">
    <property type="term" value="C:cytoplasm"/>
    <property type="evidence" value="ECO:0007669"/>
    <property type="project" value="TreeGrafter"/>
</dbReference>
<dbReference type="SUPFAM" id="SSF56300">
    <property type="entry name" value="Metallo-dependent phosphatases"/>
    <property type="match status" value="1"/>
</dbReference>
<reference evidence="3 4" key="1">
    <citation type="submission" date="2018-09" db="EMBL/GenBank/DDBJ databases">
        <authorList>
            <person name="Zhu H."/>
        </authorList>
    </citation>
    <scope>NUCLEOTIDE SEQUENCE [LARGE SCALE GENOMIC DNA]</scope>
    <source>
        <strain evidence="3 4">K2S05-167</strain>
    </source>
</reference>
<comment type="similarity">
    <text evidence="1">Belongs to the metallophosphoesterase superfamily. YfcE family.</text>
</comment>
<dbReference type="Proteomes" id="UP000286287">
    <property type="component" value="Unassembled WGS sequence"/>
</dbReference>
<dbReference type="EMBL" id="QYUJ01000014">
    <property type="protein sequence ID" value="RJF72573.1"/>
    <property type="molecule type" value="Genomic_DNA"/>
</dbReference>
<protein>
    <submittedName>
        <fullName evidence="3">Metallophosphoesterase</fullName>
    </submittedName>
</protein>
<evidence type="ECO:0000313" key="3">
    <source>
        <dbReference type="EMBL" id="RJF72573.1"/>
    </source>
</evidence>
<dbReference type="AlphaFoldDB" id="A0A418V913"/>
<proteinExistence type="inferred from homology"/>
<evidence type="ECO:0000313" key="4">
    <source>
        <dbReference type="Proteomes" id="UP000286287"/>
    </source>
</evidence>